<protein>
    <submittedName>
        <fullName evidence="2">Uncharacterized protein</fullName>
    </submittedName>
</protein>
<keyword evidence="3" id="KW-1185">Reference proteome</keyword>
<feature type="chain" id="PRO_5031482203" evidence="1">
    <location>
        <begin position="19"/>
        <end position="82"/>
    </location>
</feature>
<gene>
    <name evidence="2" type="ORF">HHL25_07825</name>
</gene>
<evidence type="ECO:0000313" key="3">
    <source>
        <dbReference type="Proteomes" id="UP000541470"/>
    </source>
</evidence>
<organism evidence="2 3">
    <name type="scientific">Rhizobium terricola</name>
    <dbReference type="NCBI Taxonomy" id="2728849"/>
    <lineage>
        <taxon>Bacteria</taxon>
        <taxon>Pseudomonadati</taxon>
        <taxon>Pseudomonadota</taxon>
        <taxon>Alphaproteobacteria</taxon>
        <taxon>Hyphomicrobiales</taxon>
        <taxon>Rhizobiaceae</taxon>
        <taxon>Rhizobium/Agrobacterium group</taxon>
        <taxon>Rhizobium</taxon>
    </lineage>
</organism>
<dbReference type="Proteomes" id="UP000541470">
    <property type="component" value="Unassembled WGS sequence"/>
</dbReference>
<dbReference type="EMBL" id="JABBGK010000001">
    <property type="protein sequence ID" value="NML74029.1"/>
    <property type="molecule type" value="Genomic_DNA"/>
</dbReference>
<proteinExistence type="predicted"/>
<name>A0A7Y0AV45_9HYPH</name>
<comment type="caution">
    <text evidence="2">The sequence shown here is derived from an EMBL/GenBank/DDBJ whole genome shotgun (WGS) entry which is preliminary data.</text>
</comment>
<sequence>MRTLLTIAAMLFAANVQAQSTALSSSGNSSSSVSMAELIQQGYEIKTAVSNGSKLIVFMQKDNSAYACEFASLTNSRCGSIN</sequence>
<feature type="signal peptide" evidence="1">
    <location>
        <begin position="1"/>
        <end position="18"/>
    </location>
</feature>
<evidence type="ECO:0000313" key="2">
    <source>
        <dbReference type="EMBL" id="NML74029.1"/>
    </source>
</evidence>
<dbReference type="AlphaFoldDB" id="A0A7Y0AV45"/>
<evidence type="ECO:0000256" key="1">
    <source>
        <dbReference type="SAM" id="SignalP"/>
    </source>
</evidence>
<keyword evidence="1" id="KW-0732">Signal</keyword>
<reference evidence="2 3" key="1">
    <citation type="submission" date="2020-04" db="EMBL/GenBank/DDBJ databases">
        <title>Rhizobium sp. S-51 isolated from soil.</title>
        <authorList>
            <person name="Dahal R.H."/>
        </authorList>
    </citation>
    <scope>NUCLEOTIDE SEQUENCE [LARGE SCALE GENOMIC DNA]</scope>
    <source>
        <strain evidence="2 3">S-51</strain>
    </source>
</reference>
<accession>A0A7Y0AV45</accession>